<reference evidence="1 2" key="1">
    <citation type="submission" date="2010-10" db="EMBL/GenBank/DDBJ databases">
        <authorList>
            <person name="Muzny D."/>
            <person name="Qin X."/>
            <person name="Deng J."/>
            <person name="Jiang H."/>
            <person name="Liu Y."/>
            <person name="Qu J."/>
            <person name="Song X.-Z."/>
            <person name="Zhang L."/>
            <person name="Thornton R."/>
            <person name="Coyle M."/>
            <person name="Francisco L."/>
            <person name="Jackson L."/>
            <person name="Javaid M."/>
            <person name="Korchina V."/>
            <person name="Kovar C."/>
            <person name="Mata R."/>
            <person name="Mathew T."/>
            <person name="Ngo R."/>
            <person name="Nguyen L."/>
            <person name="Nguyen N."/>
            <person name="Okwuonu G."/>
            <person name="Ongeri F."/>
            <person name="Pham C."/>
            <person name="Simmons D."/>
            <person name="Wilczek-Boney K."/>
            <person name="Hale W."/>
            <person name="Jakkamsetti A."/>
            <person name="Pham P."/>
            <person name="Ruth R."/>
            <person name="San Lucas F."/>
            <person name="Warren J."/>
            <person name="Zhang J."/>
            <person name="Zhao Z."/>
            <person name="Zhou C."/>
            <person name="Zhu D."/>
            <person name="Lee S."/>
            <person name="Bess C."/>
            <person name="Blankenburg K."/>
            <person name="Forbes L."/>
            <person name="Fu Q."/>
            <person name="Gubbala S."/>
            <person name="Hirani K."/>
            <person name="Jayaseelan J.C."/>
            <person name="Lara F."/>
            <person name="Munidasa M."/>
            <person name="Palculict T."/>
            <person name="Patil S."/>
            <person name="Pu L.-L."/>
            <person name="Saada N."/>
            <person name="Tang L."/>
            <person name="Weissenberger G."/>
            <person name="Zhu Y."/>
            <person name="Hemphill L."/>
            <person name="Shang Y."/>
            <person name="Youmans B."/>
            <person name="Ayvaz T."/>
            <person name="Ross M."/>
            <person name="Santibanez J."/>
            <person name="Aqrawi P."/>
            <person name="Gross S."/>
            <person name="Joshi V."/>
            <person name="Fowler G."/>
            <person name="Nazareth L."/>
            <person name="Reid J."/>
            <person name="Worley K."/>
            <person name="Petrosino J."/>
            <person name="Highlander S."/>
            <person name="Gibbs R."/>
        </authorList>
    </citation>
    <scope>NUCLEOTIDE SEQUENCE [LARGE SCALE GENOMIC DNA]</scope>
    <source>
        <strain evidence="1 2">F0287</strain>
    </source>
</reference>
<protein>
    <submittedName>
        <fullName evidence="1">Uncharacterized protein</fullName>
    </submittedName>
</protein>
<dbReference type="eggNOG" id="ENOG50300G5">
    <property type="taxonomic scope" value="Bacteria"/>
</dbReference>
<dbReference type="Proteomes" id="UP000005391">
    <property type="component" value="Unassembled WGS sequence"/>
</dbReference>
<proteinExistence type="predicted"/>
<dbReference type="EMBL" id="AEOH01000033">
    <property type="protein sequence ID" value="EFS97603.1"/>
    <property type="molecule type" value="Genomic_DNA"/>
</dbReference>
<sequence>MGKEGFFERTAIHDWDFNSEEEKEFQEMQKGYEKSKANFEKYGSLINLYSPEYDGKLNKVNYLNRLGGDIWDGNWTTTIESDEYPKAFDMKIEIGNDLPNDGISITYQGNPFYFIAETASYDWYGGGIDAIIMFYEPVSRIVLFTFDYS</sequence>
<accession>E4MS41</accession>
<name>E4MS41_CAPOC</name>
<evidence type="ECO:0000313" key="1">
    <source>
        <dbReference type="EMBL" id="EFS97603.1"/>
    </source>
</evidence>
<evidence type="ECO:0000313" key="2">
    <source>
        <dbReference type="Proteomes" id="UP000005391"/>
    </source>
</evidence>
<dbReference type="HOGENOM" id="CLU_100597_1_0_10"/>
<comment type="caution">
    <text evidence="1">The sequence shown here is derived from an EMBL/GenBank/DDBJ whole genome shotgun (WGS) entry which is preliminary data.</text>
</comment>
<organism evidence="1 2">
    <name type="scientific">Capnocytophaga ochracea F0287</name>
    <dbReference type="NCBI Taxonomy" id="873517"/>
    <lineage>
        <taxon>Bacteria</taxon>
        <taxon>Pseudomonadati</taxon>
        <taxon>Bacteroidota</taxon>
        <taxon>Flavobacteriia</taxon>
        <taxon>Flavobacteriales</taxon>
        <taxon>Flavobacteriaceae</taxon>
        <taxon>Capnocytophaga</taxon>
    </lineage>
</organism>
<gene>
    <name evidence="1" type="ORF">HMPREF1977_1201</name>
</gene>
<dbReference type="AlphaFoldDB" id="E4MS41"/>